<evidence type="ECO:0000256" key="2">
    <source>
        <dbReference type="ARBA" id="ARBA00022676"/>
    </source>
</evidence>
<dbReference type="CDD" id="cd04186">
    <property type="entry name" value="GT_2_like_c"/>
    <property type="match status" value="1"/>
</dbReference>
<dbReference type="PANTHER" id="PTHR43179">
    <property type="entry name" value="RHAMNOSYLTRANSFERASE WBBL"/>
    <property type="match status" value="1"/>
</dbReference>
<proteinExistence type="inferred from homology"/>
<evidence type="ECO:0000256" key="3">
    <source>
        <dbReference type="ARBA" id="ARBA00022679"/>
    </source>
</evidence>
<comment type="similarity">
    <text evidence="1">Belongs to the glycosyltransferase 2 family.</text>
</comment>
<keyword evidence="6" id="KW-1185">Reference proteome</keyword>
<dbReference type="KEGG" id="acu:Atc_0222"/>
<dbReference type="Gene3D" id="3.90.550.10">
    <property type="entry name" value="Spore Coat Polysaccharide Biosynthesis Protein SpsA, Chain A"/>
    <property type="match status" value="1"/>
</dbReference>
<dbReference type="InterPro" id="IPR029044">
    <property type="entry name" value="Nucleotide-diphossugar_trans"/>
</dbReference>
<dbReference type="SUPFAM" id="SSF53448">
    <property type="entry name" value="Nucleotide-diphospho-sugar transferases"/>
    <property type="match status" value="1"/>
</dbReference>
<gene>
    <name evidence="5" type="ordered locus">Atc_0222</name>
</gene>
<keyword evidence="2" id="KW-0328">Glycosyltransferase</keyword>
<evidence type="ECO:0000259" key="4">
    <source>
        <dbReference type="Pfam" id="PF00535"/>
    </source>
</evidence>
<sequence length="292" mass="32727">MNIARLPTQNQPIVYIILLNWNGWQNTVACLDSLKRLEYANYHVLMVDNGSSDDSVVHIRASHPGVTILETGRNLGYSGGCNVGIRRALEEDADYVWLLNNDTIVDPNALSAMVRTAEADTRVGAVGSVLYYLDNPERIQAWGGGRVFFWTGRSRHILNPVHGAGPHYLTGTSILLRRHALDDTGLLDEKTFFMYWEDVDFSFRLRKAGWRLAVADKSIVLHREHAATGKHNSLLDYYYSESAVLFFRRYAPIPAWPISIGVLGRLVKRGLRGNLPSFIATLRGSFAGLRKG</sequence>
<dbReference type="Pfam" id="PF00535">
    <property type="entry name" value="Glycos_transf_2"/>
    <property type="match status" value="1"/>
</dbReference>
<dbReference type="InterPro" id="IPR001173">
    <property type="entry name" value="Glyco_trans_2-like"/>
</dbReference>
<dbReference type="RefSeq" id="WP_014002181.1">
    <property type="nucleotide sequence ID" value="NC_015850.1"/>
</dbReference>
<dbReference type="STRING" id="990288.Atc_0222"/>
<evidence type="ECO:0000313" key="6">
    <source>
        <dbReference type="Proteomes" id="UP000006135"/>
    </source>
</evidence>
<dbReference type="HOGENOM" id="CLU_023845_4_1_6"/>
<dbReference type="GO" id="GO:0016757">
    <property type="term" value="F:glycosyltransferase activity"/>
    <property type="evidence" value="ECO:0007669"/>
    <property type="project" value="UniProtKB-KW"/>
</dbReference>
<keyword evidence="3 5" id="KW-0808">Transferase</keyword>
<dbReference type="EMBL" id="CP002573">
    <property type="protein sequence ID" value="AEK56873.1"/>
    <property type="molecule type" value="Genomic_DNA"/>
</dbReference>
<dbReference type="AlphaFoldDB" id="F9ZQ97"/>
<name>F9ZQ97_ACICS</name>
<accession>F9ZQ97</accession>
<reference evidence="5 6" key="1">
    <citation type="journal article" date="2011" name="J. Genet. Genomics">
        <title>Unraveling the Acidithiobacillus caldus complete genome and its central metabolisms for carbon assimilation.</title>
        <authorList>
            <person name="You X.Y."/>
            <person name="Guo X."/>
            <person name="Zheng H.J."/>
            <person name="Zhang M.J."/>
            <person name="Liu L.J."/>
            <person name="Zhu Y.Q."/>
            <person name="Zhu B."/>
            <person name="Wang S.Y."/>
            <person name="Zhao G.P."/>
            <person name="Poetsch A."/>
            <person name="Jiang C.Y."/>
            <person name="Liu S.J."/>
        </authorList>
    </citation>
    <scope>NUCLEOTIDE SEQUENCE [LARGE SCALE GENOMIC DNA]</scope>
    <source>
        <strain evidence="5 6">SM-1</strain>
    </source>
</reference>
<dbReference type="OrthoDB" id="9806824at2"/>
<dbReference type="Proteomes" id="UP000006135">
    <property type="component" value="Chromosome"/>
</dbReference>
<organism evidence="5 6">
    <name type="scientific">Acidithiobacillus caldus (strain SM-1)</name>
    <dbReference type="NCBI Taxonomy" id="990288"/>
    <lineage>
        <taxon>Bacteria</taxon>
        <taxon>Pseudomonadati</taxon>
        <taxon>Pseudomonadota</taxon>
        <taxon>Acidithiobacillia</taxon>
        <taxon>Acidithiobacillales</taxon>
        <taxon>Acidithiobacillaceae</taxon>
        <taxon>Acidithiobacillus</taxon>
    </lineage>
</organism>
<evidence type="ECO:0000256" key="1">
    <source>
        <dbReference type="ARBA" id="ARBA00006739"/>
    </source>
</evidence>
<protein>
    <submittedName>
        <fullName evidence="5">Glycosyl transferase family protein</fullName>
    </submittedName>
</protein>
<feature type="domain" description="Glycosyltransferase 2-like" evidence="4">
    <location>
        <begin position="16"/>
        <end position="183"/>
    </location>
</feature>
<dbReference type="PANTHER" id="PTHR43179:SF12">
    <property type="entry name" value="GALACTOFURANOSYLTRANSFERASE GLFT2"/>
    <property type="match status" value="1"/>
</dbReference>
<evidence type="ECO:0000313" key="5">
    <source>
        <dbReference type="EMBL" id="AEK56873.1"/>
    </source>
</evidence>
<dbReference type="GeneID" id="92930271"/>